<feature type="domain" description="Neuraminidase-like" evidence="2">
    <location>
        <begin position="12"/>
        <end position="63"/>
    </location>
</feature>
<evidence type="ECO:0000313" key="4">
    <source>
        <dbReference type="Proteomes" id="UP000510686"/>
    </source>
</evidence>
<sequence>MEGDIQTHEVDADQKPLAHPGGYLLPALFKKRLFLFIPQIARQEKKGEDQKQSLADQANDVDGPSKAEEF</sequence>
<accession>A0A7D5Z1G3</accession>
<dbReference type="Pfam" id="PF18413">
    <property type="entry name" value="Neuraminidase"/>
    <property type="match status" value="1"/>
</dbReference>
<name>A0A7D5Z1G3_9HYPO</name>
<dbReference type="RefSeq" id="XP_014544708.1">
    <property type="nucleotide sequence ID" value="XM_014689222.1"/>
</dbReference>
<keyword evidence="4" id="KW-1185">Reference proteome</keyword>
<dbReference type="KEGG" id="mbrn:26242049"/>
<evidence type="ECO:0000259" key="2">
    <source>
        <dbReference type="Pfam" id="PF18413"/>
    </source>
</evidence>
<evidence type="ECO:0000256" key="1">
    <source>
        <dbReference type="SAM" id="MobiDB-lite"/>
    </source>
</evidence>
<organism evidence="3 4">
    <name type="scientific">Metarhizium brunneum</name>
    <dbReference type="NCBI Taxonomy" id="500148"/>
    <lineage>
        <taxon>Eukaryota</taxon>
        <taxon>Fungi</taxon>
        <taxon>Dikarya</taxon>
        <taxon>Ascomycota</taxon>
        <taxon>Pezizomycotina</taxon>
        <taxon>Sordariomycetes</taxon>
        <taxon>Hypocreomycetidae</taxon>
        <taxon>Hypocreales</taxon>
        <taxon>Clavicipitaceae</taxon>
        <taxon>Metarhizium</taxon>
    </lineage>
</organism>
<feature type="region of interest" description="Disordered" evidence="1">
    <location>
        <begin position="44"/>
        <end position="70"/>
    </location>
</feature>
<dbReference type="EMBL" id="CP058933">
    <property type="protein sequence ID" value="QLI66767.1"/>
    <property type="molecule type" value="Genomic_DNA"/>
</dbReference>
<dbReference type="AlphaFoldDB" id="A0A7D5Z1G3"/>
<dbReference type="GeneID" id="26242049"/>
<reference evidence="3 4" key="1">
    <citation type="submission" date="2020-07" db="EMBL/GenBank/DDBJ databases">
        <title>Telomere length de novo assembly of all 7 chromosomes of the fungus, Metarhizium brunneum, using a novel assembly pipeline.</title>
        <authorList>
            <person name="Saud z."/>
            <person name="Kortsinoglou A."/>
            <person name="Kouvelis V.N."/>
            <person name="Butt T.M."/>
        </authorList>
    </citation>
    <scope>NUCLEOTIDE SEQUENCE [LARGE SCALE GENOMIC DNA]</scope>
    <source>
        <strain evidence="3 4">4556</strain>
    </source>
</reference>
<gene>
    <name evidence="3" type="ORF">G6M90_00g045800</name>
</gene>
<evidence type="ECO:0000313" key="3">
    <source>
        <dbReference type="EMBL" id="QLI66767.1"/>
    </source>
</evidence>
<dbReference type="InterPro" id="IPR041079">
    <property type="entry name" value="Neuraminidase-like"/>
</dbReference>
<proteinExistence type="predicted"/>
<protein>
    <recommendedName>
        <fullName evidence="2">Neuraminidase-like domain-containing protein</fullName>
    </recommendedName>
</protein>
<dbReference type="Proteomes" id="UP000510686">
    <property type="component" value="Chromosome 2"/>
</dbReference>